<evidence type="ECO:0000313" key="6">
    <source>
        <dbReference type="Proteomes" id="UP000051580"/>
    </source>
</evidence>
<evidence type="ECO:0000259" key="4">
    <source>
        <dbReference type="PROSITE" id="PS50931"/>
    </source>
</evidence>
<dbReference type="PROSITE" id="PS50931">
    <property type="entry name" value="HTH_LYSR"/>
    <property type="match status" value="1"/>
</dbReference>
<proteinExistence type="inferred from homology"/>
<dbReference type="InterPro" id="IPR000847">
    <property type="entry name" value="LysR_HTH_N"/>
</dbReference>
<dbReference type="PANTHER" id="PTHR30126">
    <property type="entry name" value="HTH-TYPE TRANSCRIPTIONAL REGULATOR"/>
    <property type="match status" value="1"/>
</dbReference>
<evidence type="ECO:0000256" key="3">
    <source>
        <dbReference type="ARBA" id="ARBA00023163"/>
    </source>
</evidence>
<dbReference type="InterPro" id="IPR036390">
    <property type="entry name" value="WH_DNA-bd_sf"/>
</dbReference>
<comment type="similarity">
    <text evidence="1">Belongs to the LysR transcriptional regulatory family.</text>
</comment>
<comment type="caution">
    <text evidence="5">The sequence shown here is derived from an EMBL/GenBank/DDBJ whole genome shotgun (WGS) entry which is preliminary data.</text>
</comment>
<dbReference type="OrthoDB" id="9803735at2"/>
<keyword evidence="6" id="KW-1185">Reference proteome</keyword>
<dbReference type="Proteomes" id="UP000051580">
    <property type="component" value="Unassembled WGS sequence"/>
</dbReference>
<dbReference type="STRING" id="1423753.FD28_GL001401"/>
<sequence length="247" mass="27729">MQIQDLSLFQAMYTLKSINRAATQQGYSQSNVSARLQALEAELQVKLFVRGYQGLTATAAGDTFYRYTQKVLAETTRLHQQLDQTQTGTHIAISELLFDYLVVTQHKYDLEKYQFAIKKSTKLANDTTETAQLVITYADFKNPNYRVLERGWLQVAYAAQRKEVTGKPLLINSDPACPFRRATLAAAKPETPISEVDSWSGIVALVKAGEGVALLPQFLLQQNQLVPLAETATQKIPYWTFQKVTSD</sequence>
<gene>
    <name evidence="5" type="ORF">FD28_GL001401</name>
</gene>
<keyword evidence="3" id="KW-0804">Transcription</keyword>
<dbReference type="Gene3D" id="1.10.10.10">
    <property type="entry name" value="Winged helix-like DNA-binding domain superfamily/Winged helix DNA-binding domain"/>
    <property type="match status" value="1"/>
</dbReference>
<dbReference type="PANTHER" id="PTHR30126:SF93">
    <property type="entry name" value="HTH LYSR-TYPE DOMAIN-CONTAINING PROTEIN"/>
    <property type="match status" value="1"/>
</dbReference>
<keyword evidence="2" id="KW-0805">Transcription regulation</keyword>
<dbReference type="GO" id="GO:0000976">
    <property type="term" value="F:transcription cis-regulatory region binding"/>
    <property type="evidence" value="ECO:0007669"/>
    <property type="project" value="TreeGrafter"/>
</dbReference>
<name>A0A0R1UU34_9LACO</name>
<dbReference type="AlphaFoldDB" id="A0A0R1UU34"/>
<dbReference type="SUPFAM" id="SSF46785">
    <property type="entry name" value="Winged helix' DNA-binding domain"/>
    <property type="match status" value="1"/>
</dbReference>
<reference evidence="5 6" key="1">
    <citation type="journal article" date="2015" name="Genome Announc.">
        <title>Expanding the biotechnology potential of lactobacilli through comparative genomics of 213 strains and associated genera.</title>
        <authorList>
            <person name="Sun Z."/>
            <person name="Harris H.M."/>
            <person name="McCann A."/>
            <person name="Guo C."/>
            <person name="Argimon S."/>
            <person name="Zhang W."/>
            <person name="Yang X."/>
            <person name="Jeffery I.B."/>
            <person name="Cooney J.C."/>
            <person name="Kagawa T.F."/>
            <person name="Liu W."/>
            <person name="Song Y."/>
            <person name="Salvetti E."/>
            <person name="Wrobel A."/>
            <person name="Rasinkangas P."/>
            <person name="Parkhill J."/>
            <person name="Rea M.C."/>
            <person name="O'Sullivan O."/>
            <person name="Ritari J."/>
            <person name="Douillard F.P."/>
            <person name="Paul Ross R."/>
            <person name="Yang R."/>
            <person name="Briner A.E."/>
            <person name="Felis G.E."/>
            <person name="de Vos W.M."/>
            <person name="Barrangou R."/>
            <person name="Klaenhammer T.R."/>
            <person name="Caufield P.W."/>
            <person name="Cui Y."/>
            <person name="Zhang H."/>
            <person name="O'Toole P.W."/>
        </authorList>
    </citation>
    <scope>NUCLEOTIDE SEQUENCE [LARGE SCALE GENOMIC DNA]</scope>
    <source>
        <strain evidence="5 6">DSM 16381</strain>
    </source>
</reference>
<feature type="domain" description="HTH lysR-type" evidence="4">
    <location>
        <begin position="1"/>
        <end position="58"/>
    </location>
</feature>
<evidence type="ECO:0000256" key="1">
    <source>
        <dbReference type="ARBA" id="ARBA00009437"/>
    </source>
</evidence>
<accession>A0A0R1UU34</accession>
<dbReference type="EMBL" id="AZFS01000064">
    <property type="protein sequence ID" value="KRL93515.1"/>
    <property type="molecule type" value="Genomic_DNA"/>
</dbReference>
<dbReference type="InterPro" id="IPR036388">
    <property type="entry name" value="WH-like_DNA-bd_sf"/>
</dbReference>
<evidence type="ECO:0000256" key="2">
    <source>
        <dbReference type="ARBA" id="ARBA00023015"/>
    </source>
</evidence>
<organism evidence="5 6">
    <name type="scientific">Levilactobacillus hammesii DSM 16381</name>
    <dbReference type="NCBI Taxonomy" id="1423753"/>
    <lineage>
        <taxon>Bacteria</taxon>
        <taxon>Bacillati</taxon>
        <taxon>Bacillota</taxon>
        <taxon>Bacilli</taxon>
        <taxon>Lactobacillales</taxon>
        <taxon>Lactobacillaceae</taxon>
        <taxon>Levilactobacillus</taxon>
    </lineage>
</organism>
<dbReference type="RefSeq" id="WP_057735213.1">
    <property type="nucleotide sequence ID" value="NZ_AZFS01000064.1"/>
</dbReference>
<dbReference type="Pfam" id="PF00126">
    <property type="entry name" value="HTH_1"/>
    <property type="match status" value="1"/>
</dbReference>
<dbReference type="PATRIC" id="fig|1423753.3.peg.1457"/>
<protein>
    <submittedName>
        <fullName evidence="5">Transcriptional regulator</fullName>
    </submittedName>
</protein>
<dbReference type="SUPFAM" id="SSF53850">
    <property type="entry name" value="Periplasmic binding protein-like II"/>
    <property type="match status" value="1"/>
</dbReference>
<evidence type="ECO:0000313" key="5">
    <source>
        <dbReference type="EMBL" id="KRL93515.1"/>
    </source>
</evidence>
<dbReference type="GO" id="GO:0003700">
    <property type="term" value="F:DNA-binding transcription factor activity"/>
    <property type="evidence" value="ECO:0007669"/>
    <property type="project" value="InterPro"/>
</dbReference>